<proteinExistence type="predicted"/>
<accession>A0A0B6VLF2</accession>
<name>A0A0B6VLF2_9CAUD</name>
<evidence type="ECO:0000313" key="1">
    <source>
        <dbReference type="EMBL" id="BAQ22987.1"/>
    </source>
</evidence>
<dbReference type="EMBL" id="AP014715">
    <property type="protein sequence ID" value="BAQ22987.1"/>
    <property type="molecule type" value="Genomic_DNA"/>
</dbReference>
<evidence type="ECO:0000313" key="2">
    <source>
        <dbReference type="Proteomes" id="UP000225144"/>
    </source>
</evidence>
<dbReference type="Proteomes" id="UP000225144">
    <property type="component" value="Genome"/>
</dbReference>
<sequence>MKTIDCKAEYKVFYHGSSSNASIENMLCPPDATGVLSEVGRKKNLGRVFFTEDIGLAKIYAGRAARSYGGEPRLYRVIAPVDVVCLSDVKGATVYHAEWAFCEEIK</sequence>
<evidence type="ECO:0008006" key="3">
    <source>
        <dbReference type="Google" id="ProtNLM"/>
    </source>
</evidence>
<protein>
    <recommendedName>
        <fullName evidence="3">ADP-ribosyl transferase</fullName>
    </recommendedName>
</protein>
<organism evidence="1 2">
    <name type="scientific">Edwardsiella phage PEi26</name>
    <dbReference type="NCBI Taxonomy" id="1608311"/>
    <lineage>
        <taxon>Viruses</taxon>
        <taxon>Duplodnaviria</taxon>
        <taxon>Heunggongvirae</taxon>
        <taxon>Uroviricota</taxon>
        <taxon>Caudoviricetes</taxon>
        <taxon>Pantevenvirales</taxon>
        <taxon>Straboviridae</taxon>
        <taxon>Tevenvirinae</taxon>
        <taxon>Kanagawavirus</taxon>
        <taxon>Kanagawavirus pei20</taxon>
    </lineage>
</organism>
<reference evidence="1 2" key="1">
    <citation type="submission" date="2015-02" db="EMBL/GenBank/DDBJ databases">
        <title>Complete genome sequences of Edwardsiella bacteriophages, PEi20 and PEi26.</title>
        <authorList>
            <person name="Yasuike M."/>
            <person name="Nishiki I."/>
            <person name="Iwasaki Y."/>
            <person name="Nakamura Y."/>
            <person name="Fujiwara A."/>
            <person name="Hassan E.S."/>
            <person name="Mahmoud M.M."/>
            <person name="Kawato Y."/>
            <person name="Nagai S."/>
            <person name="Kobayashi T."/>
            <person name="Ototake M."/>
            <person name="Nakai T."/>
        </authorList>
    </citation>
    <scope>NUCLEOTIDE SEQUENCE [LARGE SCALE GENOMIC DNA]</scope>
</reference>